<keyword evidence="8" id="KW-1185">Reference proteome</keyword>
<dbReference type="CDD" id="cd22963">
    <property type="entry name" value="DD_CrRSP4-like"/>
    <property type="match status" value="1"/>
</dbReference>
<keyword evidence="2" id="KW-0963">Cytoplasm</keyword>
<evidence type="ECO:0000313" key="8">
    <source>
        <dbReference type="Proteomes" id="UP000825935"/>
    </source>
</evidence>
<keyword evidence="5" id="KW-0966">Cell projection</keyword>
<dbReference type="Proteomes" id="UP000825935">
    <property type="component" value="Chromosome 27"/>
</dbReference>
<organism evidence="7 8">
    <name type="scientific">Ceratopteris richardii</name>
    <name type="common">Triangle waterfern</name>
    <dbReference type="NCBI Taxonomy" id="49495"/>
    <lineage>
        <taxon>Eukaryota</taxon>
        <taxon>Viridiplantae</taxon>
        <taxon>Streptophyta</taxon>
        <taxon>Embryophyta</taxon>
        <taxon>Tracheophyta</taxon>
        <taxon>Polypodiopsida</taxon>
        <taxon>Polypodiidae</taxon>
        <taxon>Polypodiales</taxon>
        <taxon>Pteridineae</taxon>
        <taxon>Pteridaceae</taxon>
        <taxon>Parkerioideae</taxon>
        <taxon>Ceratopteris</taxon>
    </lineage>
</organism>
<evidence type="ECO:0000256" key="6">
    <source>
        <dbReference type="SAM" id="MobiDB-lite"/>
    </source>
</evidence>
<feature type="compositionally biased region" description="Acidic residues" evidence="6">
    <location>
        <begin position="336"/>
        <end position="362"/>
    </location>
</feature>
<feature type="compositionally biased region" description="Acidic residues" evidence="6">
    <location>
        <begin position="459"/>
        <end position="480"/>
    </location>
</feature>
<proteinExistence type="predicted"/>
<dbReference type="GO" id="GO:0060294">
    <property type="term" value="P:cilium movement involved in cell motility"/>
    <property type="evidence" value="ECO:0007669"/>
    <property type="project" value="InterPro"/>
</dbReference>
<dbReference type="GO" id="GO:0001534">
    <property type="term" value="C:radial spoke"/>
    <property type="evidence" value="ECO:0007669"/>
    <property type="project" value="InterPro"/>
</dbReference>
<dbReference type="EMBL" id="CM035432">
    <property type="protein sequence ID" value="KAH7295153.1"/>
    <property type="molecule type" value="Genomic_DNA"/>
</dbReference>
<reference evidence="7 8" key="1">
    <citation type="submission" date="2021-08" db="EMBL/GenBank/DDBJ databases">
        <title>WGS assembly of Ceratopteris richardii.</title>
        <authorList>
            <person name="Marchant D.B."/>
            <person name="Chen G."/>
            <person name="Jenkins J."/>
            <person name="Shu S."/>
            <person name="Leebens-Mack J."/>
            <person name="Grimwood J."/>
            <person name="Schmutz J."/>
            <person name="Soltis P."/>
            <person name="Soltis D."/>
            <person name="Chen Z.-H."/>
        </authorList>
    </citation>
    <scope>NUCLEOTIDE SEQUENCE [LARGE SCALE GENOMIC DNA]</scope>
    <source>
        <strain evidence="7">Whitten #5841</strain>
        <tissue evidence="7">Leaf</tissue>
    </source>
</reference>
<sequence>MGVEDAIAFLQKKSTTNGDSVFSHLSDVIQHILQTKAENAVDLLETSLLLKQTRLLLEEGTLNLEGRTAEEEKFAQTFLELFDVAAKPPPDPDAEEGAQEEITDEENNAEVADFLVESAYFEAVGAGLGRTENYDIVLALKQLSSKPGISKVRFFGKFFGLHGNYYVFETNKQQEDAQTEAEEETKRTEFGRPVESIPPETNGTNAYTYWVCSRLGEPFIALPDITPIQIQTARSLRRFLTGNLNEEVSAYPPFAGVEKNYLRAQIARISATTILAIKGYFMAEEPEEGEEASGNIERNEEWTMPSFDELEKLESWVHQNPHIKKQGRCSLYVPEPEPEDENEEEAEEETPKAEEEEPEESPEILSSVESDADLSTGLRSWSISFSSSIRNLKHQVVCLRSLLWPGAYTVTTKEGFSNVYIGWGVKNAPFQPPLPPEVQREFEGALSESLELPPIPEPEVPEQTESEREQDEEPEEDEEE</sequence>
<dbReference type="Pfam" id="PF04712">
    <property type="entry name" value="Radial_spoke"/>
    <property type="match status" value="1"/>
</dbReference>
<name>A0A8T2RHY3_CERRI</name>
<comment type="caution">
    <text evidence="7">The sequence shown here is derived from an EMBL/GenBank/DDBJ whole genome shotgun (WGS) entry which is preliminary data.</text>
</comment>
<gene>
    <name evidence="7" type="ORF">KP509_27G034900</name>
</gene>
<protein>
    <submittedName>
        <fullName evidence="7">Uncharacterized protein</fullName>
    </submittedName>
</protein>
<dbReference type="PANTHER" id="PTHR13159:SF0">
    <property type="entry name" value="RADIAL SPOKE HEAD 6 HOMOLOG A"/>
    <property type="match status" value="1"/>
</dbReference>
<evidence type="ECO:0000256" key="2">
    <source>
        <dbReference type="ARBA" id="ARBA00022490"/>
    </source>
</evidence>
<keyword evidence="3" id="KW-0969">Cilium</keyword>
<comment type="subcellular location">
    <subcellularLocation>
        <location evidence="1">Cytoplasm</location>
        <location evidence="1">Cytoskeleton</location>
        <location evidence="1">Cilium axoneme</location>
    </subcellularLocation>
</comment>
<feature type="region of interest" description="Disordered" evidence="6">
    <location>
        <begin position="173"/>
        <end position="198"/>
    </location>
</feature>
<feature type="region of interest" description="Disordered" evidence="6">
    <location>
        <begin position="327"/>
        <end position="371"/>
    </location>
</feature>
<evidence type="ECO:0000256" key="5">
    <source>
        <dbReference type="ARBA" id="ARBA00023273"/>
    </source>
</evidence>
<accession>A0A8T2RHY3</accession>
<evidence type="ECO:0000313" key="7">
    <source>
        <dbReference type="EMBL" id="KAH7295153.1"/>
    </source>
</evidence>
<evidence type="ECO:0000256" key="1">
    <source>
        <dbReference type="ARBA" id="ARBA00004430"/>
    </source>
</evidence>
<dbReference type="GO" id="GO:0035082">
    <property type="term" value="P:axoneme assembly"/>
    <property type="evidence" value="ECO:0007669"/>
    <property type="project" value="TreeGrafter"/>
</dbReference>
<evidence type="ECO:0000256" key="3">
    <source>
        <dbReference type="ARBA" id="ARBA00023069"/>
    </source>
</evidence>
<dbReference type="OMA" id="CVYFGNG"/>
<dbReference type="InterPro" id="IPR006802">
    <property type="entry name" value="Radial_spoke"/>
</dbReference>
<keyword evidence="4" id="KW-0206">Cytoskeleton</keyword>
<evidence type="ECO:0000256" key="4">
    <source>
        <dbReference type="ARBA" id="ARBA00023212"/>
    </source>
</evidence>
<dbReference type="OrthoDB" id="272202at2759"/>
<dbReference type="AlphaFoldDB" id="A0A8T2RHY3"/>
<feature type="region of interest" description="Disordered" evidence="6">
    <location>
        <begin position="434"/>
        <end position="480"/>
    </location>
</feature>
<dbReference type="PANTHER" id="PTHR13159">
    <property type="entry name" value="RADIAL SPOKEHEAD-RELATED"/>
    <property type="match status" value="1"/>
</dbReference>